<proteinExistence type="predicted"/>
<dbReference type="EMBL" id="MU393441">
    <property type="protein sequence ID" value="KAI4868111.1"/>
    <property type="molecule type" value="Genomic_DNA"/>
</dbReference>
<evidence type="ECO:0000313" key="2">
    <source>
        <dbReference type="Proteomes" id="UP001497700"/>
    </source>
</evidence>
<evidence type="ECO:0000313" key="1">
    <source>
        <dbReference type="EMBL" id="KAI4868111.1"/>
    </source>
</evidence>
<organism evidence="1 2">
    <name type="scientific">Hypoxylon rubiginosum</name>
    <dbReference type="NCBI Taxonomy" id="110542"/>
    <lineage>
        <taxon>Eukaryota</taxon>
        <taxon>Fungi</taxon>
        <taxon>Dikarya</taxon>
        <taxon>Ascomycota</taxon>
        <taxon>Pezizomycotina</taxon>
        <taxon>Sordariomycetes</taxon>
        <taxon>Xylariomycetidae</taxon>
        <taxon>Xylariales</taxon>
        <taxon>Hypoxylaceae</taxon>
        <taxon>Hypoxylon</taxon>
    </lineage>
</organism>
<name>A0ACB9Z980_9PEZI</name>
<dbReference type="Proteomes" id="UP001497700">
    <property type="component" value="Unassembled WGS sequence"/>
</dbReference>
<sequence>MSHMSRNNSSASLMGFSVHQPALGAPLQFFPAMGSKQLDEMINTYVPGNKSIQDKRAAVSMEFYQHVCQTGEMSKFFVVYPSLGSTSESPASSMLDSGYASNFTSPVMSESQWTQAGNTSFSSAESHARMSSQKAALSADFSHLPGMKIMTRDGTDVTNSASRGCKTKEQRDHAHLMRIIKACEACRKKKVRCDPSHKRSAGSSGAKTSKTSKKTKKAATSTAPPTIAPHIITTESLDQSFFTPQSFNSIDPMNPASSFSFDSVMPESLVDPTMEWDQFIQYNEEPNEMIPVNYDFLFDPAGYFSPSSSNSLSSSQPFTPAQSSGIESVGVTAGTAEAEFQAPLPPYLNPGGEAGNDYADFNLYSPGSSSVGLDDDPTLIKDLMATSRPDYSEYLSHQRQLYDGGRREDHASQSQGPVASTDAEGQMPLFSQEEPFSSAALDCPEYYQDVSHGPIRWPYATSGDSGLNNRASESQTPDALSRLNPGVPVEVDGLQSQLRTTSPSTVPNGTTRSSVSPFRNSAATYVWPSKPRIFDETTKSGSAALPGGLTDGVSQSVYPTSRTPQTMRTTAGRRHPSTSPAGLSARKTEPSILAIDNSGLAPGSVAAANVSGSGSVLGRGDPRSVPSFASLSSVDQGVTSSDILLSTVTAVAAVVIAVCLLVLVVDIAHLKDVSNSLRHGILGKAASEEAKPILFQFASLLAAVASTAISKQPLSFLRRLPMAVMDDMKSPNLGLYRKISSIRSNLRRESSFQSSNGTKGVMTRLSLTTRPLLICSN</sequence>
<reference evidence="1 2" key="1">
    <citation type="journal article" date="2022" name="New Phytol.">
        <title>Ecological generalism drives hyperdiversity of secondary metabolite gene clusters in xylarialean endophytes.</title>
        <authorList>
            <person name="Franco M.E.E."/>
            <person name="Wisecaver J.H."/>
            <person name="Arnold A.E."/>
            <person name="Ju Y.M."/>
            <person name="Slot J.C."/>
            <person name="Ahrendt S."/>
            <person name="Moore L.P."/>
            <person name="Eastman K.E."/>
            <person name="Scott K."/>
            <person name="Konkel Z."/>
            <person name="Mondo S.J."/>
            <person name="Kuo A."/>
            <person name="Hayes R.D."/>
            <person name="Haridas S."/>
            <person name="Andreopoulos B."/>
            <person name="Riley R."/>
            <person name="LaButti K."/>
            <person name="Pangilinan J."/>
            <person name="Lipzen A."/>
            <person name="Amirebrahimi M."/>
            <person name="Yan J."/>
            <person name="Adam C."/>
            <person name="Keymanesh K."/>
            <person name="Ng V."/>
            <person name="Louie K."/>
            <person name="Northen T."/>
            <person name="Drula E."/>
            <person name="Henrissat B."/>
            <person name="Hsieh H.M."/>
            <person name="Youens-Clark K."/>
            <person name="Lutzoni F."/>
            <person name="Miadlikowska J."/>
            <person name="Eastwood D.C."/>
            <person name="Hamelin R.C."/>
            <person name="Grigoriev I.V."/>
            <person name="U'Ren J.M."/>
        </authorList>
    </citation>
    <scope>NUCLEOTIDE SEQUENCE [LARGE SCALE GENOMIC DNA]</scope>
    <source>
        <strain evidence="1 2">CBS 119005</strain>
    </source>
</reference>
<gene>
    <name evidence="1" type="ORF">F4820DRAFT_445462</name>
</gene>
<keyword evidence="2" id="KW-1185">Reference proteome</keyword>
<accession>A0ACB9Z980</accession>
<protein>
    <submittedName>
        <fullName evidence="1">Uncharacterized protein</fullName>
    </submittedName>
</protein>
<comment type="caution">
    <text evidence="1">The sequence shown here is derived from an EMBL/GenBank/DDBJ whole genome shotgun (WGS) entry which is preliminary data.</text>
</comment>